<dbReference type="GO" id="GO:0005879">
    <property type="term" value="C:axonemal microtubule"/>
    <property type="evidence" value="ECO:0007669"/>
    <property type="project" value="TreeGrafter"/>
</dbReference>
<feature type="region of interest" description="Disordered" evidence="2">
    <location>
        <begin position="50"/>
        <end position="75"/>
    </location>
</feature>
<dbReference type="InParanoid" id="H2YNL7"/>
<evidence type="ECO:0000313" key="3">
    <source>
        <dbReference type="Ensembl" id="ENSCSAVP00000006924.1"/>
    </source>
</evidence>
<feature type="region of interest" description="Disordered" evidence="2">
    <location>
        <begin position="108"/>
        <end position="172"/>
    </location>
</feature>
<name>H2YNL7_CIOSA</name>
<dbReference type="eggNOG" id="KOG3708">
    <property type="taxonomic scope" value="Eukaryota"/>
</dbReference>
<feature type="region of interest" description="Disordered" evidence="2">
    <location>
        <begin position="1"/>
        <end position="27"/>
    </location>
</feature>
<dbReference type="Ensembl" id="ENSCSAVT00000007012.1">
    <property type="protein sequence ID" value="ENSCSAVP00000006924.1"/>
    <property type="gene ID" value="ENSCSAVG00000004135.1"/>
</dbReference>
<accession>H2YNL7</accession>
<protein>
    <submittedName>
        <fullName evidence="3">Uncharacterized protein</fullName>
    </submittedName>
</protein>
<dbReference type="Pfam" id="PF05217">
    <property type="entry name" value="SAXO1-2"/>
    <property type="match status" value="1"/>
</dbReference>
<dbReference type="Proteomes" id="UP000007875">
    <property type="component" value="Unassembled WGS sequence"/>
</dbReference>
<evidence type="ECO:0000256" key="2">
    <source>
        <dbReference type="SAM" id="MobiDB-lite"/>
    </source>
</evidence>
<dbReference type="STRING" id="51511.ENSCSAVP00000006924"/>
<dbReference type="GO" id="GO:0036126">
    <property type="term" value="C:sperm flagellum"/>
    <property type="evidence" value="ECO:0007669"/>
    <property type="project" value="TreeGrafter"/>
</dbReference>
<evidence type="ECO:0000256" key="1">
    <source>
        <dbReference type="ARBA" id="ARBA00008738"/>
    </source>
</evidence>
<reference evidence="4" key="1">
    <citation type="submission" date="2003-08" db="EMBL/GenBank/DDBJ databases">
        <authorList>
            <person name="Birren B."/>
            <person name="Nusbaum C."/>
            <person name="Abebe A."/>
            <person name="Abouelleil A."/>
            <person name="Adekoya E."/>
            <person name="Ait-zahra M."/>
            <person name="Allen N."/>
            <person name="Allen T."/>
            <person name="An P."/>
            <person name="Anderson M."/>
            <person name="Anderson S."/>
            <person name="Arachchi H."/>
            <person name="Armbruster J."/>
            <person name="Bachantsang P."/>
            <person name="Baldwin J."/>
            <person name="Barry A."/>
            <person name="Bayul T."/>
            <person name="Blitshsteyn B."/>
            <person name="Bloom T."/>
            <person name="Blye J."/>
            <person name="Boguslavskiy L."/>
            <person name="Borowsky M."/>
            <person name="Boukhgalter B."/>
            <person name="Brunache A."/>
            <person name="Butler J."/>
            <person name="Calixte N."/>
            <person name="Calvo S."/>
            <person name="Camarata J."/>
            <person name="Campo K."/>
            <person name="Chang J."/>
            <person name="Cheshatsang Y."/>
            <person name="Citroen M."/>
            <person name="Collymore A."/>
            <person name="Considine T."/>
            <person name="Cook A."/>
            <person name="Cooke P."/>
            <person name="Corum B."/>
            <person name="Cuomo C."/>
            <person name="David R."/>
            <person name="Dawoe T."/>
            <person name="Degray S."/>
            <person name="Dodge S."/>
            <person name="Dooley K."/>
            <person name="Dorje P."/>
            <person name="Dorjee K."/>
            <person name="Dorris L."/>
            <person name="Duffey N."/>
            <person name="Dupes A."/>
            <person name="Elkins T."/>
            <person name="Engels R."/>
            <person name="Erickson J."/>
            <person name="Farina A."/>
            <person name="Faro S."/>
            <person name="Ferreira P."/>
            <person name="Fischer H."/>
            <person name="Fitzgerald M."/>
            <person name="Foley K."/>
            <person name="Gage D."/>
            <person name="Galagan J."/>
            <person name="Gearin G."/>
            <person name="Gnerre S."/>
            <person name="Gnirke A."/>
            <person name="Goyette A."/>
            <person name="Graham J."/>
            <person name="Grandbois E."/>
            <person name="Gyaltsen K."/>
            <person name="Hafez N."/>
            <person name="Hagopian D."/>
            <person name="Hagos B."/>
            <person name="Hall J."/>
            <person name="Hatcher B."/>
            <person name="Heller A."/>
            <person name="Higgins H."/>
            <person name="Honan T."/>
            <person name="Horn A."/>
            <person name="Houde N."/>
            <person name="Hughes L."/>
            <person name="Hulme W."/>
            <person name="Husby E."/>
            <person name="Iliev I."/>
            <person name="Jaffe D."/>
            <person name="Jones C."/>
            <person name="Kamal M."/>
            <person name="Kamat A."/>
            <person name="Kamvysselis M."/>
            <person name="Karlsson E."/>
            <person name="Kells C."/>
            <person name="Kieu A."/>
            <person name="Kisner P."/>
            <person name="Kodira C."/>
            <person name="Kulbokas E."/>
            <person name="Labutti K."/>
            <person name="Lama D."/>
            <person name="Landers T."/>
            <person name="Leger J."/>
            <person name="Levine S."/>
            <person name="Lewis D."/>
            <person name="Lewis T."/>
            <person name="Lindblad-toh K."/>
            <person name="Liu X."/>
            <person name="Lokyitsang T."/>
            <person name="Lokyitsang Y."/>
            <person name="Lucien O."/>
            <person name="Lui A."/>
            <person name="Ma L.J."/>
            <person name="Mabbitt R."/>
            <person name="Macdonald J."/>
            <person name="Maclean C."/>
            <person name="Major J."/>
            <person name="Manning J."/>
            <person name="Marabella R."/>
            <person name="Maru K."/>
            <person name="Matthews C."/>
            <person name="Mauceli E."/>
            <person name="Mccarthy M."/>
            <person name="Mcdonough S."/>
            <person name="Mcghee T."/>
            <person name="Meldrim J."/>
            <person name="Meneus L."/>
            <person name="Mesirov J."/>
            <person name="Mihalev A."/>
            <person name="Mihova T."/>
            <person name="Mikkelsen T."/>
            <person name="Mlenga V."/>
            <person name="Moru K."/>
            <person name="Mozes J."/>
            <person name="Mulrain L."/>
            <person name="Munson G."/>
            <person name="Naylor J."/>
            <person name="Newes C."/>
            <person name="Nguyen C."/>
            <person name="Nguyen N."/>
            <person name="Nguyen T."/>
            <person name="Nicol R."/>
            <person name="Nielsen C."/>
            <person name="Nizzari M."/>
            <person name="Norbu C."/>
            <person name="Norbu N."/>
            <person name="O'donnell P."/>
            <person name="Okoawo O."/>
            <person name="O'leary S."/>
            <person name="Omotosho B."/>
            <person name="O'neill K."/>
            <person name="Osman S."/>
            <person name="Parker S."/>
            <person name="Perrin D."/>
            <person name="Phunkhang P."/>
            <person name="Piqani B."/>
            <person name="Purcell S."/>
            <person name="Rachupka T."/>
            <person name="Ramasamy U."/>
            <person name="Rameau R."/>
            <person name="Ray V."/>
            <person name="Raymond C."/>
            <person name="Retta R."/>
            <person name="Richardson S."/>
            <person name="Rise C."/>
            <person name="Rodriguez J."/>
            <person name="Rogers J."/>
            <person name="Rogov P."/>
            <person name="Rutman M."/>
            <person name="Schupbach R."/>
            <person name="Seaman C."/>
            <person name="Settipalli S."/>
            <person name="Sharpe T."/>
            <person name="Sheridan J."/>
            <person name="Sherpa N."/>
            <person name="Shi J."/>
            <person name="Smirnov S."/>
            <person name="Smith C."/>
            <person name="Sougnez C."/>
            <person name="Spencer B."/>
            <person name="Stalker J."/>
            <person name="Stange-thomann N."/>
            <person name="Stavropoulos S."/>
            <person name="Stetson K."/>
            <person name="Stone C."/>
            <person name="Stone S."/>
            <person name="Stubbs M."/>
            <person name="Talamas J."/>
            <person name="Tchuinga P."/>
            <person name="Tenzing P."/>
            <person name="Tesfaye S."/>
            <person name="Theodore J."/>
            <person name="Thoulutsang Y."/>
            <person name="Topham K."/>
            <person name="Towey S."/>
            <person name="Tsamla T."/>
            <person name="Tsomo N."/>
            <person name="Vallee D."/>
            <person name="Vassiliev H."/>
            <person name="Venkataraman V."/>
            <person name="Vinson J."/>
            <person name="Vo A."/>
            <person name="Wade C."/>
            <person name="Wang S."/>
            <person name="Wangchuk T."/>
            <person name="Wangdi T."/>
            <person name="Whittaker C."/>
            <person name="Wilkinson J."/>
            <person name="Wu Y."/>
            <person name="Wyman D."/>
            <person name="Yadav S."/>
            <person name="Yang S."/>
            <person name="Yang X."/>
            <person name="Yeager S."/>
            <person name="Yee E."/>
            <person name="Young G."/>
            <person name="Zainoun J."/>
            <person name="Zembeck L."/>
            <person name="Zimmer A."/>
            <person name="Zody M."/>
            <person name="Lander E."/>
        </authorList>
    </citation>
    <scope>NUCLEOTIDE SEQUENCE [LARGE SCALE GENOMIC DNA]</scope>
</reference>
<dbReference type="PANTHER" id="PTHR31516:SF17">
    <property type="entry name" value="STABILIZER OF AXONEMAL MICROTUBULES 2"/>
    <property type="match status" value="1"/>
</dbReference>
<organism evidence="3 4">
    <name type="scientific">Ciona savignyi</name>
    <name type="common">Pacific transparent sea squirt</name>
    <dbReference type="NCBI Taxonomy" id="51511"/>
    <lineage>
        <taxon>Eukaryota</taxon>
        <taxon>Metazoa</taxon>
        <taxon>Chordata</taxon>
        <taxon>Tunicata</taxon>
        <taxon>Ascidiacea</taxon>
        <taxon>Phlebobranchia</taxon>
        <taxon>Cionidae</taxon>
        <taxon>Ciona</taxon>
    </lineage>
</organism>
<evidence type="ECO:0000313" key="4">
    <source>
        <dbReference type="Proteomes" id="UP000007875"/>
    </source>
</evidence>
<reference evidence="3" key="2">
    <citation type="submission" date="2025-08" db="UniProtKB">
        <authorList>
            <consortium name="Ensembl"/>
        </authorList>
    </citation>
    <scope>IDENTIFICATION</scope>
</reference>
<dbReference type="GO" id="GO:0008017">
    <property type="term" value="F:microtubule binding"/>
    <property type="evidence" value="ECO:0007669"/>
    <property type="project" value="InterPro"/>
</dbReference>
<dbReference type="HOGENOM" id="CLU_1437482_0_0_1"/>
<keyword evidence="4" id="KW-1185">Reference proteome</keyword>
<sequence>MEGRSMYKLDYPGHNTGPAQIAKRSETRSVPLVKFEAHPTYTSDYKRWTLPPRVRFGPENDYKKPSVKMENSSTFQQDYIRRVAAPRESAKPPDKAFQSDVPLESHTVHRVSYVPHQVQPRTQRERERYAPPTVPMHSETTFKQDFTGPRSLPAESMRPSQAPFSSTDPLASSSEFRDSFVAWPVVQPW</sequence>
<comment type="similarity">
    <text evidence="1">Belongs to the FAM154 family.</text>
</comment>
<feature type="compositionally biased region" description="Polar residues" evidence="2">
    <location>
        <begin position="158"/>
        <end position="172"/>
    </location>
</feature>
<reference evidence="3" key="3">
    <citation type="submission" date="2025-09" db="UniProtKB">
        <authorList>
            <consortium name="Ensembl"/>
        </authorList>
    </citation>
    <scope>IDENTIFICATION</scope>
</reference>
<proteinExistence type="inferred from homology"/>
<dbReference type="AlphaFoldDB" id="H2YNL7"/>
<dbReference type="GO" id="GO:0036064">
    <property type="term" value="C:ciliary basal body"/>
    <property type="evidence" value="ECO:0007669"/>
    <property type="project" value="TreeGrafter"/>
</dbReference>
<dbReference type="InterPro" id="IPR033336">
    <property type="entry name" value="SAXO1/2"/>
</dbReference>
<dbReference type="PANTHER" id="PTHR31516">
    <property type="entry name" value="STABILIZER OF AXONEMAL MICROTUBULES 2"/>
    <property type="match status" value="1"/>
</dbReference>
<dbReference type="GO" id="GO:0005814">
    <property type="term" value="C:centriole"/>
    <property type="evidence" value="ECO:0007669"/>
    <property type="project" value="TreeGrafter"/>
</dbReference>
<dbReference type="GeneTree" id="ENSGT00390000007252"/>